<dbReference type="Gene3D" id="3.30.1240.10">
    <property type="match status" value="1"/>
</dbReference>
<evidence type="ECO:0000313" key="1">
    <source>
        <dbReference type="EMBL" id="RGS49259.1"/>
    </source>
</evidence>
<organism evidence="1 2">
    <name type="scientific">Holdemanella biformis</name>
    <dbReference type="NCBI Taxonomy" id="1735"/>
    <lineage>
        <taxon>Bacteria</taxon>
        <taxon>Bacillati</taxon>
        <taxon>Bacillota</taxon>
        <taxon>Erysipelotrichia</taxon>
        <taxon>Erysipelotrichales</taxon>
        <taxon>Erysipelotrichaceae</taxon>
        <taxon>Holdemanella</taxon>
    </lineage>
</organism>
<gene>
    <name evidence="1" type="ORF">DWX92_00805</name>
</gene>
<dbReference type="GO" id="GO:0005829">
    <property type="term" value="C:cytosol"/>
    <property type="evidence" value="ECO:0007669"/>
    <property type="project" value="TreeGrafter"/>
</dbReference>
<dbReference type="PANTHER" id="PTHR10000:SF8">
    <property type="entry name" value="HAD SUPERFAMILY HYDROLASE-LIKE, TYPE 3"/>
    <property type="match status" value="1"/>
</dbReference>
<reference evidence="1 2" key="1">
    <citation type="submission" date="2018-08" db="EMBL/GenBank/DDBJ databases">
        <title>A genome reference for cultivated species of the human gut microbiota.</title>
        <authorList>
            <person name="Zou Y."/>
            <person name="Xue W."/>
            <person name="Luo G."/>
        </authorList>
    </citation>
    <scope>NUCLEOTIDE SEQUENCE [LARGE SCALE GENOMIC DNA]</scope>
    <source>
        <strain evidence="1 2">AF22-10AC</strain>
    </source>
</reference>
<dbReference type="InterPro" id="IPR006379">
    <property type="entry name" value="HAD-SF_hydro_IIB"/>
</dbReference>
<dbReference type="InterPro" id="IPR036412">
    <property type="entry name" value="HAD-like_sf"/>
</dbReference>
<dbReference type="Pfam" id="PF08282">
    <property type="entry name" value="Hydrolase_3"/>
    <property type="match status" value="1"/>
</dbReference>
<dbReference type="Gene3D" id="3.40.50.1000">
    <property type="entry name" value="HAD superfamily/HAD-like"/>
    <property type="match status" value="1"/>
</dbReference>
<evidence type="ECO:0000313" key="2">
    <source>
        <dbReference type="Proteomes" id="UP000285274"/>
    </source>
</evidence>
<dbReference type="InterPro" id="IPR023214">
    <property type="entry name" value="HAD_sf"/>
</dbReference>
<dbReference type="GO" id="GO:0000287">
    <property type="term" value="F:magnesium ion binding"/>
    <property type="evidence" value="ECO:0007669"/>
    <property type="project" value="TreeGrafter"/>
</dbReference>
<dbReference type="EMBL" id="QRVM01000002">
    <property type="protein sequence ID" value="RGS49259.1"/>
    <property type="molecule type" value="Genomic_DNA"/>
</dbReference>
<proteinExistence type="predicted"/>
<sequence length="274" mass="30781">MLLKLCDKIIVNRKVEELNMKLLATDYDGTLRYAQDVMPEDLKSIEEWKNKGNKFVIVTGRSKESIDAQIKLFNLPCDYLITNNGGMVFDENGNVLLSNYLNFDVCVDILHNIKKLDSVISYVVNDGIHRHRIVLQSDAVDHRYPNLKPDVTEAELLDMSHFAQIVLSMEDTDSALEVASKINDLYYEQVVAYPNNFVVDIVPKGISKATGLDFLIAYANINEDDVYTIGDGHNDIPLIEFGAHGSVMSCADEDVKAHAQVEYDSVSDLISKNM</sequence>
<comment type="caution">
    <text evidence="1">The sequence shown here is derived from an EMBL/GenBank/DDBJ whole genome shotgun (WGS) entry which is preliminary data.</text>
</comment>
<dbReference type="GO" id="GO:0016791">
    <property type="term" value="F:phosphatase activity"/>
    <property type="evidence" value="ECO:0007669"/>
    <property type="project" value="TreeGrafter"/>
</dbReference>
<dbReference type="PANTHER" id="PTHR10000">
    <property type="entry name" value="PHOSPHOSERINE PHOSPHATASE"/>
    <property type="match status" value="1"/>
</dbReference>
<dbReference type="SUPFAM" id="SSF56784">
    <property type="entry name" value="HAD-like"/>
    <property type="match status" value="1"/>
</dbReference>
<dbReference type="AlphaFoldDB" id="A0A412JA73"/>
<protein>
    <submittedName>
        <fullName evidence="1">HAD family phosphatase</fullName>
    </submittedName>
</protein>
<dbReference type="NCBIfam" id="TIGR01484">
    <property type="entry name" value="HAD-SF-IIB"/>
    <property type="match status" value="1"/>
</dbReference>
<name>A0A412JA73_9FIRM</name>
<dbReference type="Proteomes" id="UP000285274">
    <property type="component" value="Unassembled WGS sequence"/>
</dbReference>
<accession>A0A412JA73</accession>